<dbReference type="Gene3D" id="3.30.40.10">
    <property type="entry name" value="Zinc/RING finger domain, C3HC4 (zinc finger)"/>
    <property type="match status" value="1"/>
</dbReference>
<feature type="region of interest" description="Disordered" evidence="5">
    <location>
        <begin position="1"/>
        <end position="40"/>
    </location>
</feature>
<evidence type="ECO:0000256" key="5">
    <source>
        <dbReference type="SAM" id="MobiDB-lite"/>
    </source>
</evidence>
<keyword evidence="3" id="KW-0862">Zinc</keyword>
<accession>A0ABR2KL25</accession>
<evidence type="ECO:0000313" key="7">
    <source>
        <dbReference type="EMBL" id="KAK8891840.1"/>
    </source>
</evidence>
<dbReference type="Proteomes" id="UP001470230">
    <property type="component" value="Unassembled WGS sequence"/>
</dbReference>
<dbReference type="SUPFAM" id="SSF57850">
    <property type="entry name" value="RING/U-box"/>
    <property type="match status" value="1"/>
</dbReference>
<protein>
    <recommendedName>
        <fullName evidence="6">SP-RING-type domain-containing protein</fullName>
    </recommendedName>
</protein>
<proteinExistence type="predicted"/>
<keyword evidence="2 4" id="KW-0863">Zinc-finger</keyword>
<dbReference type="EMBL" id="JAPFFF010000004">
    <property type="protein sequence ID" value="KAK8891840.1"/>
    <property type="molecule type" value="Genomic_DNA"/>
</dbReference>
<evidence type="ECO:0000256" key="4">
    <source>
        <dbReference type="PROSITE-ProRule" id="PRU00452"/>
    </source>
</evidence>
<dbReference type="PROSITE" id="PS51044">
    <property type="entry name" value="ZF_SP_RING"/>
    <property type="match status" value="1"/>
</dbReference>
<gene>
    <name evidence="7" type="ORF">M9Y10_029062</name>
</gene>
<dbReference type="InterPro" id="IPR004181">
    <property type="entry name" value="Znf_MIZ"/>
</dbReference>
<dbReference type="Pfam" id="PF02891">
    <property type="entry name" value="zf-MIZ"/>
    <property type="match status" value="1"/>
</dbReference>
<sequence length="412" mass="45943">MNHRFNKRRSCSDEGIGDPSKTPLNFPISSSVSSKTSGKHNSNLRQARMIYPFCMVPQAGISSNAQNTFVSPQMCSPSLPQPYVTDSSICFTLLPFRNDLNYQFSLRTGPGQRIFATSGSQIPILFPISFALNRIPFINVKLPVDLTGAIQNGSNLISFQQINSTQPIFLTICLSPSPQINGLVEKVINEFPQATPANFNINNLGSLPFPTIADPISGRQIMQPCRGVNCTHIQCFDLRSFIEKALNENSWACPICGSMISYENLRYDPSFFDIISQIQQQQQAQQMQQMQQVFQQQQMNNESIPSMNFMNTNTNCGNMNLFKPYSLCNNIGINTPQSAPSQMQIQISISSSASESTSMSTQSDDNTHNSQIQPPPIQPPLPTMQIPQETSLFDDFNTSIDPFNDDFGFNFY</sequence>
<evidence type="ECO:0000259" key="6">
    <source>
        <dbReference type="PROSITE" id="PS51044"/>
    </source>
</evidence>
<feature type="region of interest" description="Disordered" evidence="5">
    <location>
        <begin position="342"/>
        <end position="385"/>
    </location>
</feature>
<feature type="domain" description="SP-RING-type" evidence="6">
    <location>
        <begin position="197"/>
        <end position="280"/>
    </location>
</feature>
<organism evidence="7 8">
    <name type="scientific">Tritrichomonas musculus</name>
    <dbReference type="NCBI Taxonomy" id="1915356"/>
    <lineage>
        <taxon>Eukaryota</taxon>
        <taxon>Metamonada</taxon>
        <taxon>Parabasalia</taxon>
        <taxon>Tritrichomonadida</taxon>
        <taxon>Tritrichomonadidae</taxon>
        <taxon>Tritrichomonas</taxon>
    </lineage>
</organism>
<name>A0ABR2KL25_9EUKA</name>
<feature type="compositionally biased region" description="Pro residues" evidence="5">
    <location>
        <begin position="373"/>
        <end position="382"/>
    </location>
</feature>
<keyword evidence="1" id="KW-0479">Metal-binding</keyword>
<reference evidence="7 8" key="1">
    <citation type="submission" date="2024-04" db="EMBL/GenBank/DDBJ databases">
        <title>Tritrichomonas musculus Genome.</title>
        <authorList>
            <person name="Alves-Ferreira E."/>
            <person name="Grigg M."/>
            <person name="Lorenzi H."/>
            <person name="Galac M."/>
        </authorList>
    </citation>
    <scope>NUCLEOTIDE SEQUENCE [LARGE SCALE GENOMIC DNA]</scope>
    <source>
        <strain evidence="7 8">EAF2021</strain>
    </source>
</reference>
<evidence type="ECO:0000256" key="3">
    <source>
        <dbReference type="ARBA" id="ARBA00022833"/>
    </source>
</evidence>
<feature type="compositionally biased region" description="Low complexity" evidence="5">
    <location>
        <begin position="29"/>
        <end position="40"/>
    </location>
</feature>
<evidence type="ECO:0000313" key="8">
    <source>
        <dbReference type="Proteomes" id="UP001470230"/>
    </source>
</evidence>
<feature type="compositionally biased region" description="Low complexity" evidence="5">
    <location>
        <begin position="342"/>
        <end position="363"/>
    </location>
</feature>
<keyword evidence="8" id="KW-1185">Reference proteome</keyword>
<comment type="caution">
    <text evidence="7">The sequence shown here is derived from an EMBL/GenBank/DDBJ whole genome shotgun (WGS) entry which is preliminary data.</text>
</comment>
<evidence type="ECO:0000256" key="2">
    <source>
        <dbReference type="ARBA" id="ARBA00022771"/>
    </source>
</evidence>
<dbReference type="PANTHER" id="PTHR10782:SF4">
    <property type="entry name" value="TONALLI, ISOFORM E"/>
    <property type="match status" value="1"/>
</dbReference>
<dbReference type="PANTHER" id="PTHR10782">
    <property type="entry name" value="ZINC FINGER MIZ DOMAIN-CONTAINING PROTEIN"/>
    <property type="match status" value="1"/>
</dbReference>
<dbReference type="CDD" id="cd16650">
    <property type="entry name" value="SP-RING_PIAS-like"/>
    <property type="match status" value="1"/>
</dbReference>
<evidence type="ECO:0000256" key="1">
    <source>
        <dbReference type="ARBA" id="ARBA00022723"/>
    </source>
</evidence>
<dbReference type="InterPro" id="IPR013083">
    <property type="entry name" value="Znf_RING/FYVE/PHD"/>
</dbReference>